<dbReference type="AlphaFoldDB" id="A0A1M6BCD0"/>
<keyword evidence="5" id="KW-1185">Reference proteome</keyword>
<accession>A0A1M6BCD0</accession>
<evidence type="ECO:0000256" key="2">
    <source>
        <dbReference type="ARBA" id="ARBA00023315"/>
    </source>
</evidence>
<dbReference type="PROSITE" id="PS51186">
    <property type="entry name" value="GNAT"/>
    <property type="match status" value="1"/>
</dbReference>
<keyword evidence="2" id="KW-0012">Acyltransferase</keyword>
<dbReference type="NCBIfam" id="NF007853">
    <property type="entry name" value="PRK10562.1"/>
    <property type="match status" value="1"/>
</dbReference>
<dbReference type="PANTHER" id="PTHR43800:SF1">
    <property type="entry name" value="PEPTIDYL-LYSINE N-ACETYLTRANSFERASE YJAB"/>
    <property type="match status" value="1"/>
</dbReference>
<evidence type="ECO:0000256" key="1">
    <source>
        <dbReference type="ARBA" id="ARBA00022679"/>
    </source>
</evidence>
<name>A0A1M6BCD0_9FIRM</name>
<dbReference type="CDD" id="cd04301">
    <property type="entry name" value="NAT_SF"/>
    <property type="match status" value="1"/>
</dbReference>
<dbReference type="SUPFAM" id="SSF55729">
    <property type="entry name" value="Acyl-CoA N-acyltransferases (Nat)"/>
    <property type="match status" value="1"/>
</dbReference>
<proteinExistence type="predicted"/>
<evidence type="ECO:0000259" key="3">
    <source>
        <dbReference type="PROSITE" id="PS51186"/>
    </source>
</evidence>
<dbReference type="InterPro" id="IPR000182">
    <property type="entry name" value="GNAT_dom"/>
</dbReference>
<gene>
    <name evidence="4" type="ORF">SAMN02745176_00390</name>
</gene>
<evidence type="ECO:0000313" key="4">
    <source>
        <dbReference type="EMBL" id="SHI46404.1"/>
    </source>
</evidence>
<sequence>MIKELDISKIDDIMRIWAEENINAHDFIPKDYWEANYEYVKDALPNATVFVYEDCDEIKGFIGIVENSYIAGLFVSQKYQSNGIGGKLLDRCKQEYPFLKLDVYAKNLKAVNFYKKHGFKIEQEKENEDTKEIEYSMVWELQK</sequence>
<dbReference type="Proteomes" id="UP000184442">
    <property type="component" value="Unassembled WGS sequence"/>
</dbReference>
<feature type="domain" description="N-acetyltransferase" evidence="3">
    <location>
        <begin position="1"/>
        <end position="142"/>
    </location>
</feature>
<dbReference type="STRING" id="1122184.SAMN02745176_00390"/>
<dbReference type="GO" id="GO:0016747">
    <property type="term" value="F:acyltransferase activity, transferring groups other than amino-acyl groups"/>
    <property type="evidence" value="ECO:0007669"/>
    <property type="project" value="InterPro"/>
</dbReference>
<dbReference type="OrthoDB" id="88131at2"/>
<reference evidence="4 5" key="1">
    <citation type="submission" date="2016-11" db="EMBL/GenBank/DDBJ databases">
        <authorList>
            <person name="Jaros S."/>
            <person name="Januszkiewicz K."/>
            <person name="Wedrychowicz H."/>
        </authorList>
    </citation>
    <scope>NUCLEOTIDE SEQUENCE [LARGE SCALE GENOMIC DNA]</scope>
    <source>
        <strain evidence="4 5">DSM 19022</strain>
    </source>
</reference>
<evidence type="ECO:0000313" key="5">
    <source>
        <dbReference type="Proteomes" id="UP000184442"/>
    </source>
</evidence>
<organism evidence="4 5">
    <name type="scientific">Lutispora thermophila DSM 19022</name>
    <dbReference type="NCBI Taxonomy" id="1122184"/>
    <lineage>
        <taxon>Bacteria</taxon>
        <taxon>Bacillati</taxon>
        <taxon>Bacillota</taxon>
        <taxon>Clostridia</taxon>
        <taxon>Lutisporales</taxon>
        <taxon>Lutisporaceae</taxon>
        <taxon>Lutispora</taxon>
    </lineage>
</organism>
<dbReference type="PANTHER" id="PTHR43800">
    <property type="entry name" value="PEPTIDYL-LYSINE N-ACETYLTRANSFERASE YJAB"/>
    <property type="match status" value="1"/>
</dbReference>
<dbReference type="Pfam" id="PF13673">
    <property type="entry name" value="Acetyltransf_10"/>
    <property type="match status" value="1"/>
</dbReference>
<dbReference type="RefSeq" id="WP_073023924.1">
    <property type="nucleotide sequence ID" value="NZ_FQZS01000003.1"/>
</dbReference>
<keyword evidence="1 4" id="KW-0808">Transferase</keyword>
<dbReference type="EMBL" id="FQZS01000003">
    <property type="protein sequence ID" value="SHI46404.1"/>
    <property type="molecule type" value="Genomic_DNA"/>
</dbReference>
<dbReference type="InterPro" id="IPR016181">
    <property type="entry name" value="Acyl_CoA_acyltransferase"/>
</dbReference>
<protein>
    <submittedName>
        <fullName evidence="4">Putative acetyltransferase</fullName>
    </submittedName>
</protein>
<dbReference type="Gene3D" id="3.40.630.30">
    <property type="match status" value="1"/>
</dbReference>